<dbReference type="InterPro" id="IPR006076">
    <property type="entry name" value="FAD-dep_OxRdtase"/>
</dbReference>
<dbReference type="Proteomes" id="UP001274830">
    <property type="component" value="Unassembled WGS sequence"/>
</dbReference>
<dbReference type="Pfam" id="PF01266">
    <property type="entry name" value="DAO"/>
    <property type="match status" value="1"/>
</dbReference>
<reference evidence="4" key="1">
    <citation type="submission" date="2023-07" db="EMBL/GenBank/DDBJ databases">
        <title>Black Yeasts Isolated from many extreme environments.</title>
        <authorList>
            <person name="Coleine C."/>
            <person name="Stajich J.E."/>
            <person name="Selbmann L."/>
        </authorList>
    </citation>
    <scope>NUCLEOTIDE SEQUENCE</scope>
    <source>
        <strain evidence="4">CCFEE 5485</strain>
    </source>
</reference>
<evidence type="ECO:0000259" key="3">
    <source>
        <dbReference type="Pfam" id="PF01266"/>
    </source>
</evidence>
<dbReference type="AlphaFoldDB" id="A0AAE1C556"/>
<dbReference type="Gene3D" id="3.50.50.60">
    <property type="entry name" value="FAD/NAD(P)-binding domain"/>
    <property type="match status" value="1"/>
</dbReference>
<keyword evidence="5" id="KW-1185">Reference proteome</keyword>
<dbReference type="GO" id="GO:0005737">
    <property type="term" value="C:cytoplasm"/>
    <property type="evidence" value="ECO:0007669"/>
    <property type="project" value="TreeGrafter"/>
</dbReference>
<feature type="region of interest" description="Disordered" evidence="2">
    <location>
        <begin position="1"/>
        <end position="24"/>
    </location>
</feature>
<feature type="domain" description="FAD dependent oxidoreductase" evidence="3">
    <location>
        <begin position="249"/>
        <end position="649"/>
    </location>
</feature>
<protein>
    <recommendedName>
        <fullName evidence="3">FAD dependent oxidoreductase domain-containing protein</fullName>
    </recommendedName>
</protein>
<evidence type="ECO:0000256" key="1">
    <source>
        <dbReference type="ARBA" id="ARBA00023002"/>
    </source>
</evidence>
<evidence type="ECO:0000313" key="5">
    <source>
        <dbReference type="Proteomes" id="UP001274830"/>
    </source>
</evidence>
<keyword evidence="1" id="KW-0560">Oxidoreductase</keyword>
<dbReference type="PANTHER" id="PTHR13847">
    <property type="entry name" value="SARCOSINE DEHYDROGENASE-RELATED"/>
    <property type="match status" value="1"/>
</dbReference>
<proteinExistence type="predicted"/>
<accession>A0AAE1C556</accession>
<gene>
    <name evidence="4" type="ORF">LTR78_001843</name>
</gene>
<sequence>MSSPATESKNASDTEWPVQKAKNGHNDWVVNGRIKTAKCDTCDERVKHHSWICSRCNKHICSECADESGRSKPIHKYTAKHQLSAKCFCAWPSNQAPGFARKLRDLGLLPAIGSAASVQASNILSPRLDGSVGKPKRPLSTSDDVALVKKQKTGLDATQAFAPTRASVKPNRNTARPVRYNEESDDDERRAPPAKISRLPRLKRNSLVRAAPLVEDDEAISSSEADEPEEHIENAAPLPCAHLNECSTVIVGGGIVGLCVAFELSRKCRATKTRHNITIVEIRSDCCSLSTASGSCAGILSGLHLDRKFEPLVAQAEEAWEDLEEIFKLIGDTASVNFKRDNVLGVYTHKGQGHKKKPTWYHGHEMDIFDAEESHTGKIDTQEFARWLEAQCKKLGVRFVHNHHVVSVSSSAKNTIKKVCLMSVTPPEAASASGLAAARTEDGEIQYLDCQSLVLAAGPWTTGILQNVLFEDDVALSNNVQTAYAYLIDTEMASKADKDDVGLLLPFIAQDDKYIEPRVGLAAHVPKKQVTVFGTAKQIEDVHLSMQDALDPSLDDAKPFGRIREYAGKRLGPTDGNGQYQFEAKNVRTRYAKVSTSAGGLPFDANLPASGPGTAAFTDQMERPDGIWLCFGFGMHGTLLGPGAAHALVSKMFSQPAANSDAIPTRPKRV</sequence>
<comment type="caution">
    <text evidence="4">The sequence shown here is derived from an EMBL/GenBank/DDBJ whole genome shotgun (WGS) entry which is preliminary data.</text>
</comment>
<dbReference type="SUPFAM" id="SSF51971">
    <property type="entry name" value="Nucleotide-binding domain"/>
    <property type="match status" value="1"/>
</dbReference>
<feature type="compositionally biased region" description="Basic and acidic residues" evidence="2">
    <location>
        <begin position="179"/>
        <end position="191"/>
    </location>
</feature>
<dbReference type="PANTHER" id="PTHR13847:SF289">
    <property type="entry name" value="GLYCINE OXIDASE"/>
    <property type="match status" value="1"/>
</dbReference>
<feature type="compositionally biased region" description="Polar residues" evidence="2">
    <location>
        <begin position="1"/>
        <end position="13"/>
    </location>
</feature>
<dbReference type="EMBL" id="JAUTXT010000004">
    <property type="protein sequence ID" value="KAK3678545.1"/>
    <property type="molecule type" value="Genomic_DNA"/>
</dbReference>
<evidence type="ECO:0000313" key="4">
    <source>
        <dbReference type="EMBL" id="KAK3678545.1"/>
    </source>
</evidence>
<dbReference type="GO" id="GO:0016491">
    <property type="term" value="F:oxidoreductase activity"/>
    <property type="evidence" value="ECO:0007669"/>
    <property type="project" value="UniProtKB-KW"/>
</dbReference>
<organism evidence="4 5">
    <name type="scientific">Recurvomyces mirabilis</name>
    <dbReference type="NCBI Taxonomy" id="574656"/>
    <lineage>
        <taxon>Eukaryota</taxon>
        <taxon>Fungi</taxon>
        <taxon>Dikarya</taxon>
        <taxon>Ascomycota</taxon>
        <taxon>Pezizomycotina</taxon>
        <taxon>Dothideomycetes</taxon>
        <taxon>Dothideomycetidae</taxon>
        <taxon>Mycosphaerellales</taxon>
        <taxon>Teratosphaeriaceae</taxon>
        <taxon>Recurvomyces</taxon>
    </lineage>
</organism>
<dbReference type="Gene3D" id="3.30.9.10">
    <property type="entry name" value="D-Amino Acid Oxidase, subunit A, domain 2"/>
    <property type="match status" value="1"/>
</dbReference>
<dbReference type="InterPro" id="IPR036188">
    <property type="entry name" value="FAD/NAD-bd_sf"/>
</dbReference>
<feature type="region of interest" description="Disordered" evidence="2">
    <location>
        <begin position="156"/>
        <end position="198"/>
    </location>
</feature>
<name>A0AAE1C556_9PEZI</name>
<evidence type="ECO:0000256" key="2">
    <source>
        <dbReference type="SAM" id="MobiDB-lite"/>
    </source>
</evidence>